<dbReference type="InterPro" id="IPR029479">
    <property type="entry name" value="Nitroreductase"/>
</dbReference>
<name>A0A494YES0_9BURK</name>
<accession>A0A494YES0</accession>
<reference evidence="5 6" key="1">
    <citation type="submission" date="2018-10" db="EMBL/GenBank/DDBJ databases">
        <title>Robbsia sp. DHC34, isolated from soil.</title>
        <authorList>
            <person name="Gao Z.-H."/>
            <person name="Qiu L.-H."/>
        </authorList>
    </citation>
    <scope>NUCLEOTIDE SEQUENCE [LARGE SCALE GENOMIC DNA]</scope>
    <source>
        <strain evidence="5 6">DHC34</strain>
    </source>
</reference>
<dbReference type="Pfam" id="PF00881">
    <property type="entry name" value="Nitroreductase"/>
    <property type="match status" value="1"/>
</dbReference>
<dbReference type="EMBL" id="RBZU01000001">
    <property type="protein sequence ID" value="RKP59218.1"/>
    <property type="molecule type" value="Genomic_DNA"/>
</dbReference>
<dbReference type="PANTHER" id="PTHR43673:SF10">
    <property type="entry name" value="NADH DEHYDROGENASE_NAD(P)H NITROREDUCTASE XCC3605-RELATED"/>
    <property type="match status" value="1"/>
</dbReference>
<sequence>MTTSPRIAEHPIEQQFLERWSPRAYAGEPIPEATLKSLLEAARWAPSSYNAQPWRFVYARRDTPHWEQFLGFLNEFNQSWAKNASAIVIVISKTTSLPPGGTQEVPWPTHSFDTGAAWGYLALQASLSGWPAHGMVGILKDKIRAELGLPENYAVEAAVAIGKQGDKSILPEGLQQREAPSPRKPLSEVASEGKFIA</sequence>
<protein>
    <submittedName>
        <fullName evidence="5">Nitroreductase family protein</fullName>
    </submittedName>
</protein>
<evidence type="ECO:0000313" key="5">
    <source>
        <dbReference type="EMBL" id="RKP59218.1"/>
    </source>
</evidence>
<gene>
    <name evidence="5" type="ORF">D7S86_04810</name>
</gene>
<dbReference type="GO" id="GO:0016491">
    <property type="term" value="F:oxidoreductase activity"/>
    <property type="evidence" value="ECO:0007669"/>
    <property type="project" value="UniProtKB-KW"/>
</dbReference>
<dbReference type="SUPFAM" id="SSF55469">
    <property type="entry name" value="FMN-dependent nitroreductase-like"/>
    <property type="match status" value="1"/>
</dbReference>
<dbReference type="Gene3D" id="3.40.109.10">
    <property type="entry name" value="NADH Oxidase"/>
    <property type="match status" value="1"/>
</dbReference>
<dbReference type="InterPro" id="IPR000415">
    <property type="entry name" value="Nitroreductase-like"/>
</dbReference>
<dbReference type="CDD" id="cd02138">
    <property type="entry name" value="TdsD-like"/>
    <property type="match status" value="1"/>
</dbReference>
<organism evidence="5 6">
    <name type="scientific">Pararobbsia silviterrae</name>
    <dbReference type="NCBI Taxonomy" id="1792498"/>
    <lineage>
        <taxon>Bacteria</taxon>
        <taxon>Pseudomonadati</taxon>
        <taxon>Pseudomonadota</taxon>
        <taxon>Betaproteobacteria</taxon>
        <taxon>Burkholderiales</taxon>
        <taxon>Burkholderiaceae</taxon>
        <taxon>Pararobbsia</taxon>
    </lineage>
</organism>
<dbReference type="OrthoDB" id="9802510at2"/>
<dbReference type="AlphaFoldDB" id="A0A494YES0"/>
<feature type="region of interest" description="Disordered" evidence="3">
    <location>
        <begin position="169"/>
        <end position="197"/>
    </location>
</feature>
<evidence type="ECO:0000259" key="4">
    <source>
        <dbReference type="Pfam" id="PF00881"/>
    </source>
</evidence>
<comment type="caution">
    <text evidence="5">The sequence shown here is derived from an EMBL/GenBank/DDBJ whole genome shotgun (WGS) entry which is preliminary data.</text>
</comment>
<keyword evidence="6" id="KW-1185">Reference proteome</keyword>
<evidence type="ECO:0000313" key="6">
    <source>
        <dbReference type="Proteomes" id="UP000270342"/>
    </source>
</evidence>
<evidence type="ECO:0000256" key="1">
    <source>
        <dbReference type="ARBA" id="ARBA00007118"/>
    </source>
</evidence>
<evidence type="ECO:0000256" key="2">
    <source>
        <dbReference type="ARBA" id="ARBA00023002"/>
    </source>
</evidence>
<dbReference type="PANTHER" id="PTHR43673">
    <property type="entry name" value="NAD(P)H NITROREDUCTASE YDGI-RELATED"/>
    <property type="match status" value="1"/>
</dbReference>
<evidence type="ECO:0000256" key="3">
    <source>
        <dbReference type="SAM" id="MobiDB-lite"/>
    </source>
</evidence>
<proteinExistence type="inferred from homology"/>
<keyword evidence="2" id="KW-0560">Oxidoreductase</keyword>
<dbReference type="RefSeq" id="WP_121083889.1">
    <property type="nucleotide sequence ID" value="NZ_RBZU01000001.1"/>
</dbReference>
<feature type="domain" description="Nitroreductase" evidence="4">
    <location>
        <begin position="18"/>
        <end position="59"/>
    </location>
</feature>
<comment type="similarity">
    <text evidence="1">Belongs to the nitroreductase family.</text>
</comment>
<dbReference type="Proteomes" id="UP000270342">
    <property type="component" value="Unassembled WGS sequence"/>
</dbReference>